<dbReference type="PANTHER" id="PTHR23526:SF2">
    <property type="entry name" value="MAJOR FACILITATOR SUPERFAMILY (MFS) PROFILE DOMAIN-CONTAINING PROTEIN"/>
    <property type="match status" value="1"/>
</dbReference>
<keyword evidence="7" id="KW-1185">Reference proteome</keyword>
<evidence type="ECO:0000256" key="3">
    <source>
        <dbReference type="ARBA" id="ARBA00023136"/>
    </source>
</evidence>
<dbReference type="EMBL" id="MBUA01000001">
    <property type="protein sequence ID" value="MBC6489635.1"/>
    <property type="molecule type" value="Genomic_DNA"/>
</dbReference>
<dbReference type="Proteomes" id="UP000765802">
    <property type="component" value="Unassembled WGS sequence"/>
</dbReference>
<feature type="transmembrane region" description="Helical" evidence="4">
    <location>
        <begin position="139"/>
        <end position="157"/>
    </location>
</feature>
<dbReference type="Gene3D" id="1.20.1250.20">
    <property type="entry name" value="MFS general substrate transporter like domains"/>
    <property type="match status" value="1"/>
</dbReference>
<gene>
    <name evidence="6" type="ORF">BC349_01540</name>
</gene>
<dbReference type="PROSITE" id="PS50850">
    <property type="entry name" value="MFS"/>
    <property type="match status" value="1"/>
</dbReference>
<organism evidence="6 7">
    <name type="scientific">Flavihumibacter stibioxidans</name>
    <dbReference type="NCBI Taxonomy" id="1834163"/>
    <lineage>
        <taxon>Bacteria</taxon>
        <taxon>Pseudomonadati</taxon>
        <taxon>Bacteroidota</taxon>
        <taxon>Chitinophagia</taxon>
        <taxon>Chitinophagales</taxon>
        <taxon>Chitinophagaceae</taxon>
        <taxon>Flavihumibacter</taxon>
    </lineage>
</organism>
<evidence type="ECO:0000256" key="4">
    <source>
        <dbReference type="SAM" id="Phobius"/>
    </source>
</evidence>
<feature type="domain" description="Major facilitator superfamily (MFS) profile" evidence="5">
    <location>
        <begin position="6"/>
        <end position="186"/>
    </location>
</feature>
<proteinExistence type="predicted"/>
<evidence type="ECO:0000313" key="7">
    <source>
        <dbReference type="Proteomes" id="UP000765802"/>
    </source>
</evidence>
<evidence type="ECO:0000313" key="6">
    <source>
        <dbReference type="EMBL" id="MBC6489635.1"/>
    </source>
</evidence>
<feature type="transmembrane region" description="Helical" evidence="4">
    <location>
        <begin position="9"/>
        <end position="32"/>
    </location>
</feature>
<reference evidence="6 7" key="1">
    <citation type="submission" date="2016-07" db="EMBL/GenBank/DDBJ databases">
        <title>Genome analysis of Flavihumibacter stibioxidans YS-17.</title>
        <authorList>
            <person name="Shi K."/>
            <person name="Han Y."/>
            <person name="Wang G."/>
        </authorList>
    </citation>
    <scope>NUCLEOTIDE SEQUENCE [LARGE SCALE GENOMIC DNA]</scope>
    <source>
        <strain evidence="6 7">YS-17</strain>
    </source>
</reference>
<dbReference type="RefSeq" id="WP_187254992.1">
    <property type="nucleotide sequence ID" value="NZ_JBHULF010000006.1"/>
</dbReference>
<protein>
    <recommendedName>
        <fullName evidence="5">Major facilitator superfamily (MFS) profile domain-containing protein</fullName>
    </recommendedName>
</protein>
<evidence type="ECO:0000256" key="1">
    <source>
        <dbReference type="ARBA" id="ARBA00022692"/>
    </source>
</evidence>
<feature type="transmembrane region" description="Helical" evidence="4">
    <location>
        <begin position="44"/>
        <end position="61"/>
    </location>
</feature>
<keyword evidence="3 4" id="KW-0472">Membrane</keyword>
<evidence type="ECO:0000256" key="2">
    <source>
        <dbReference type="ARBA" id="ARBA00022989"/>
    </source>
</evidence>
<dbReference type="SUPFAM" id="SSF103473">
    <property type="entry name" value="MFS general substrate transporter"/>
    <property type="match status" value="1"/>
</dbReference>
<dbReference type="InterPro" id="IPR011701">
    <property type="entry name" value="MFS"/>
</dbReference>
<dbReference type="Pfam" id="PF07690">
    <property type="entry name" value="MFS_1"/>
    <property type="match status" value="1"/>
</dbReference>
<comment type="caution">
    <text evidence="6">The sequence shown here is derived from an EMBL/GenBank/DDBJ whole genome shotgun (WGS) entry which is preliminary data.</text>
</comment>
<feature type="transmembrane region" description="Helical" evidence="4">
    <location>
        <begin position="163"/>
        <end position="182"/>
    </location>
</feature>
<feature type="transmembrane region" description="Helical" evidence="4">
    <location>
        <begin position="73"/>
        <end position="91"/>
    </location>
</feature>
<evidence type="ECO:0000259" key="5">
    <source>
        <dbReference type="PROSITE" id="PS50850"/>
    </source>
</evidence>
<dbReference type="PANTHER" id="PTHR23526">
    <property type="entry name" value="INTEGRAL MEMBRANE TRANSPORT PROTEIN-RELATED"/>
    <property type="match status" value="1"/>
</dbReference>
<name>A0ABR7M3Q4_9BACT</name>
<keyword evidence="2 4" id="KW-1133">Transmembrane helix</keyword>
<accession>A0ABR7M3Q4</accession>
<dbReference type="InterPro" id="IPR052528">
    <property type="entry name" value="Sugar_transport-like"/>
</dbReference>
<keyword evidence="1 4" id="KW-0812">Transmembrane</keyword>
<dbReference type="InterPro" id="IPR020846">
    <property type="entry name" value="MFS_dom"/>
</dbReference>
<dbReference type="InterPro" id="IPR036259">
    <property type="entry name" value="MFS_trans_sf"/>
</dbReference>
<sequence length="186" mass="20335">MKLSGTTKILLLGANIWYFAEGMLGPLFAVFAQKIGGDILDITWAWATYLIITGILYIVFGKLINGRENKEKIMVLGYLLNAFFTFGYLFVSNPIQLFIVQAGLGIAEAMGTPAWDSLYAKSLDDTMDSYAWGLSTGQAQIFTGIAFAIGGLITHFISFDVLFITMGVIQIIAAVVTAQLLLNKKK</sequence>